<accession>A0ABQ0M0W2</accession>
<name>A0ABQ0M0W2_MYCCL</name>
<dbReference type="EMBL" id="DF849371">
    <property type="protein sequence ID" value="GAT56954.1"/>
    <property type="molecule type" value="Genomic_DNA"/>
</dbReference>
<dbReference type="Proteomes" id="UP000815677">
    <property type="component" value="Unassembled WGS sequence"/>
</dbReference>
<feature type="region of interest" description="Disordered" evidence="1">
    <location>
        <begin position="1"/>
        <end position="27"/>
    </location>
</feature>
<evidence type="ECO:0000313" key="3">
    <source>
        <dbReference type="Proteomes" id="UP000815677"/>
    </source>
</evidence>
<organism evidence="2 3">
    <name type="scientific">Mycena chlorophos</name>
    <name type="common">Agaric fungus</name>
    <name type="synonym">Agaricus chlorophos</name>
    <dbReference type="NCBI Taxonomy" id="658473"/>
    <lineage>
        <taxon>Eukaryota</taxon>
        <taxon>Fungi</taxon>
        <taxon>Dikarya</taxon>
        <taxon>Basidiomycota</taxon>
        <taxon>Agaricomycotina</taxon>
        <taxon>Agaricomycetes</taxon>
        <taxon>Agaricomycetidae</taxon>
        <taxon>Agaricales</taxon>
        <taxon>Marasmiineae</taxon>
        <taxon>Mycenaceae</taxon>
        <taxon>Mycena</taxon>
    </lineage>
</organism>
<feature type="compositionally biased region" description="Polar residues" evidence="1">
    <location>
        <begin position="277"/>
        <end position="297"/>
    </location>
</feature>
<evidence type="ECO:0000313" key="2">
    <source>
        <dbReference type="EMBL" id="GAT56954.1"/>
    </source>
</evidence>
<feature type="compositionally biased region" description="Basic and acidic residues" evidence="1">
    <location>
        <begin position="320"/>
        <end position="343"/>
    </location>
</feature>
<dbReference type="Gene3D" id="3.30.50.10">
    <property type="entry name" value="Erythroid Transcription Factor GATA-1, subunit A"/>
    <property type="match status" value="1"/>
</dbReference>
<feature type="compositionally biased region" description="Low complexity" evidence="1">
    <location>
        <begin position="1"/>
        <end position="22"/>
    </location>
</feature>
<protein>
    <recommendedName>
        <fullName evidence="4">GATA-type domain-containing protein</fullName>
    </recommendedName>
</protein>
<evidence type="ECO:0000256" key="1">
    <source>
        <dbReference type="SAM" id="MobiDB-lite"/>
    </source>
</evidence>
<evidence type="ECO:0008006" key="4">
    <source>
        <dbReference type="Google" id="ProtNLM"/>
    </source>
</evidence>
<sequence>MSNDTAGGATPPSASQSSGQPAFVNIYGGNGGQGGGAGIAGGAGGDGLGPRLVINLPQALIRPEPPNIQENVLVDPPRQDIEALVEVARPRLETACHRHNPETAPDNYCNLMLRKGRGFPLSIPGVQDSLPLPYQEKGVAIGDVGQITPDGAFDFFFNIFEPENHPINHGRVPPNFTPCDNRCLQDLFKLHHEPGNHVSAGSISPGIAPYRGFPDIPPSNHESQEEYPALGEQQYSVLPGMQHPVHQSRRRTYSLPLPPIAISAPVPQTYAEAYQDYPSSRSQRATIQDQYGPTTPTVYPHQYQYGGTSGSKPALQEPVLKYKDSPVEQRRDRRGDRHSEQRRAASMYPTASSSLATACPVCGNSDPTEWRTGVVSKVPVCYACAKFEKRNQKLRSTQMEEERTRRMLAGANR</sequence>
<keyword evidence="3" id="KW-1185">Reference proteome</keyword>
<gene>
    <name evidence="2" type="ORF">MCHLO_13543</name>
</gene>
<proteinExistence type="predicted"/>
<dbReference type="InterPro" id="IPR013088">
    <property type="entry name" value="Znf_NHR/GATA"/>
</dbReference>
<feature type="region of interest" description="Disordered" evidence="1">
    <location>
        <begin position="276"/>
        <end position="350"/>
    </location>
</feature>
<reference evidence="2" key="1">
    <citation type="submission" date="2014-09" db="EMBL/GenBank/DDBJ databases">
        <title>Genome sequence of the luminous mushroom Mycena chlorophos for searching fungal bioluminescence genes.</title>
        <authorList>
            <person name="Tanaka Y."/>
            <person name="Kasuga D."/>
            <person name="Oba Y."/>
            <person name="Hase S."/>
            <person name="Sato K."/>
            <person name="Oba Y."/>
            <person name="Sakakibara Y."/>
        </authorList>
    </citation>
    <scope>NUCLEOTIDE SEQUENCE</scope>
</reference>